<evidence type="ECO:0000256" key="4">
    <source>
        <dbReference type="ARBA" id="ARBA00022989"/>
    </source>
</evidence>
<dbReference type="InterPro" id="IPR030191">
    <property type="entry name" value="CodB"/>
</dbReference>
<keyword evidence="4 6" id="KW-1133">Transmembrane helix</keyword>
<feature type="transmembrane region" description="Helical" evidence="6">
    <location>
        <begin position="349"/>
        <end position="370"/>
    </location>
</feature>
<evidence type="ECO:0000256" key="1">
    <source>
        <dbReference type="ARBA" id="ARBA00004141"/>
    </source>
</evidence>
<dbReference type="AlphaFoldDB" id="A0A1E5QLZ8"/>
<sequence length="431" mass="46729">MSITSEEQLLPRSQQNEDYPLSAVPPEARKSIWSLAPLLMGFTLYSGTLFAGGLVGPQFRFFPDLLGLIVVGNLILGLYAAGLGYIAAETGLSTVLMARFSFGSVGSRWVDFILGFTQVGWYAWGSALIADLLNKLLGVPESFNWLTILFFTYFFCITAYMGYRAMDWLSRIAVPAMLILMIWSLSIASNDVGGFAGLQAIEPLQELPVGAALTIIVGTFVSGGTQATNWSRFANSGKTGLISTLAAFFFANGFLIFTGAFCALVYSGDSAVADSSDIVQVMVRQGLLFWGLVLLFLNMWTTQDNTMYAFSVAGAHMFRSNKRTLFVLGGATVALVLAWGGIYSMLIPFLILLGTFIPPIGGIVMADYGLHRREGFPALDIPQPAFNWAGILAYIGASAIAYYSPGIKPVNGIIAAVLLYWLLSKVFHSRR</sequence>
<dbReference type="PANTHER" id="PTHR30569">
    <property type="entry name" value="CYTOSINE TRANSPORTER CODB"/>
    <property type="match status" value="1"/>
</dbReference>
<reference evidence="7" key="1">
    <citation type="submission" date="2016-09" db="EMBL/GenBank/DDBJ databases">
        <title>Draft genome of thermotolerant cyanobacterium Desertifilum sp. strain IPPAS B-1220.</title>
        <authorList>
            <person name="Sinetova M.A."/>
            <person name="Bolakhan K."/>
            <person name="Zayadan B.K."/>
            <person name="Mironov K.S."/>
            <person name="Ustinova V."/>
            <person name="Kupriyanova E.V."/>
            <person name="Sidorov R.A."/>
            <person name="Skrypnik A.N."/>
            <person name="Gogoleva N.E."/>
            <person name="Gogolev Y.V."/>
            <person name="Los D.A."/>
        </authorList>
    </citation>
    <scope>NUCLEOTIDE SEQUENCE [LARGE SCALE GENOMIC DNA]</scope>
    <source>
        <strain evidence="7">IPPAS B-1220</strain>
    </source>
</reference>
<dbReference type="CDD" id="cd11484">
    <property type="entry name" value="SLC-NCS1sbd_CobB-like"/>
    <property type="match status" value="1"/>
</dbReference>
<dbReference type="PANTHER" id="PTHR30569:SF0">
    <property type="entry name" value="CYTOSINE PERMEASE"/>
    <property type="match status" value="1"/>
</dbReference>
<feature type="transmembrane region" description="Helical" evidence="6">
    <location>
        <begin position="65"/>
        <end position="88"/>
    </location>
</feature>
<dbReference type="Gene3D" id="1.10.4160.10">
    <property type="entry name" value="Hydantoin permease"/>
    <property type="match status" value="1"/>
</dbReference>
<dbReference type="NCBIfam" id="NF008241">
    <property type="entry name" value="PRK11017.1"/>
    <property type="match status" value="1"/>
</dbReference>
<keyword evidence="5 6" id="KW-0472">Membrane</keyword>
<feature type="transmembrane region" description="Helical" evidence="6">
    <location>
        <begin position="207"/>
        <end position="228"/>
    </location>
</feature>
<dbReference type="Pfam" id="PF02133">
    <property type="entry name" value="Transp_cyt_pur"/>
    <property type="match status" value="1"/>
</dbReference>
<feature type="transmembrane region" description="Helical" evidence="6">
    <location>
        <begin position="109"/>
        <end position="130"/>
    </location>
</feature>
<protein>
    <submittedName>
        <fullName evidence="7">Cytosine permease</fullName>
    </submittedName>
</protein>
<comment type="similarity">
    <text evidence="2">Belongs to the purine-cytosine permease (2.A.39) family.</text>
</comment>
<feature type="transmembrane region" description="Helical" evidence="6">
    <location>
        <begin position="385"/>
        <end position="404"/>
    </location>
</feature>
<dbReference type="GO" id="GO:0005886">
    <property type="term" value="C:plasma membrane"/>
    <property type="evidence" value="ECO:0007669"/>
    <property type="project" value="TreeGrafter"/>
</dbReference>
<dbReference type="GO" id="GO:0015209">
    <property type="term" value="F:cytosine transmembrane transporter activity"/>
    <property type="evidence" value="ECO:0007669"/>
    <property type="project" value="InterPro"/>
</dbReference>
<evidence type="ECO:0000256" key="6">
    <source>
        <dbReference type="SAM" id="Phobius"/>
    </source>
</evidence>
<evidence type="ECO:0000256" key="5">
    <source>
        <dbReference type="ARBA" id="ARBA00023136"/>
    </source>
</evidence>
<keyword evidence="3 6" id="KW-0812">Transmembrane</keyword>
<feature type="transmembrane region" description="Helical" evidence="6">
    <location>
        <begin position="38"/>
        <end position="59"/>
    </location>
</feature>
<comment type="caution">
    <text evidence="7">The sequence shown here is derived from an EMBL/GenBank/DDBJ whole genome shotgun (WGS) entry which is preliminary data.</text>
</comment>
<comment type="subcellular location">
    <subcellularLocation>
        <location evidence="1">Membrane</location>
        <topology evidence="1">Multi-pass membrane protein</topology>
    </subcellularLocation>
</comment>
<evidence type="ECO:0000313" key="7">
    <source>
        <dbReference type="EMBL" id="OEJ75709.1"/>
    </source>
</evidence>
<evidence type="ECO:0000256" key="2">
    <source>
        <dbReference type="ARBA" id="ARBA00008974"/>
    </source>
</evidence>
<name>A0A1E5QLZ8_9CYAN</name>
<organism evidence="7">
    <name type="scientific">Desertifilum tharense IPPAS B-1220</name>
    <dbReference type="NCBI Taxonomy" id="1781255"/>
    <lineage>
        <taxon>Bacteria</taxon>
        <taxon>Bacillati</taxon>
        <taxon>Cyanobacteriota</taxon>
        <taxon>Cyanophyceae</taxon>
        <taxon>Desertifilales</taxon>
        <taxon>Desertifilaceae</taxon>
        <taxon>Desertifilum</taxon>
    </lineage>
</organism>
<feature type="transmembrane region" description="Helical" evidence="6">
    <location>
        <begin position="240"/>
        <end position="266"/>
    </location>
</feature>
<feature type="transmembrane region" description="Helical" evidence="6">
    <location>
        <begin position="168"/>
        <end position="187"/>
    </location>
</feature>
<feature type="transmembrane region" description="Helical" evidence="6">
    <location>
        <begin position="410"/>
        <end position="427"/>
    </location>
</feature>
<evidence type="ECO:0000256" key="3">
    <source>
        <dbReference type="ARBA" id="ARBA00022692"/>
    </source>
</evidence>
<accession>A0A1E5QLZ8</accession>
<feature type="transmembrane region" description="Helical" evidence="6">
    <location>
        <begin position="278"/>
        <end position="297"/>
    </location>
</feature>
<dbReference type="InterPro" id="IPR001248">
    <property type="entry name" value="Pur-cyt_permease"/>
</dbReference>
<dbReference type="EMBL" id="MJGC01000045">
    <property type="protein sequence ID" value="OEJ75709.1"/>
    <property type="molecule type" value="Genomic_DNA"/>
</dbReference>
<proteinExistence type="inferred from homology"/>
<feature type="transmembrane region" description="Helical" evidence="6">
    <location>
        <begin position="325"/>
        <end position="343"/>
    </location>
</feature>
<feature type="transmembrane region" description="Helical" evidence="6">
    <location>
        <begin position="142"/>
        <end position="161"/>
    </location>
</feature>
<dbReference type="OrthoDB" id="9787279at2"/>
<dbReference type="STRING" id="1781255.BH720_07990"/>
<gene>
    <name evidence="7" type="ORF">BH720_07990</name>
</gene>